<dbReference type="Proteomes" id="UP000326799">
    <property type="component" value="Unassembled WGS sequence"/>
</dbReference>
<evidence type="ECO:0000256" key="1">
    <source>
        <dbReference type="SAM" id="SignalP"/>
    </source>
</evidence>
<protein>
    <recommendedName>
        <fullName evidence="4">Secreted protein</fullName>
    </recommendedName>
</protein>
<organism evidence="2 3">
    <name type="scientific">Aspergillus novoparasiticus</name>
    <dbReference type="NCBI Taxonomy" id="986946"/>
    <lineage>
        <taxon>Eukaryota</taxon>
        <taxon>Fungi</taxon>
        <taxon>Dikarya</taxon>
        <taxon>Ascomycota</taxon>
        <taxon>Pezizomycotina</taxon>
        <taxon>Eurotiomycetes</taxon>
        <taxon>Eurotiomycetidae</taxon>
        <taxon>Eurotiales</taxon>
        <taxon>Aspergillaceae</taxon>
        <taxon>Aspergillus</taxon>
        <taxon>Aspergillus subgen. Circumdati</taxon>
    </lineage>
</organism>
<keyword evidence="1" id="KW-0732">Signal</keyword>
<evidence type="ECO:0000313" key="2">
    <source>
        <dbReference type="EMBL" id="KAB8223533.1"/>
    </source>
</evidence>
<proteinExistence type="predicted"/>
<keyword evidence="3" id="KW-1185">Reference proteome</keyword>
<evidence type="ECO:0000313" key="3">
    <source>
        <dbReference type="Proteomes" id="UP000326799"/>
    </source>
</evidence>
<reference evidence="2 3" key="1">
    <citation type="submission" date="2019-04" db="EMBL/GenBank/DDBJ databases">
        <title>Fungal friends and foes A comparative genomics study of 23 Aspergillus species from section Flavi.</title>
        <authorList>
            <consortium name="DOE Joint Genome Institute"/>
            <person name="Kjaerbolling I."/>
            <person name="Vesth T.C."/>
            <person name="Frisvad J.C."/>
            <person name="Nybo J.L."/>
            <person name="Theobald S."/>
            <person name="Kildgaard S."/>
            <person name="Petersen T.I."/>
            <person name="Kuo A."/>
            <person name="Sato A."/>
            <person name="Lyhne E.K."/>
            <person name="Kogle M.E."/>
            <person name="Wiebenga A."/>
            <person name="Kun R.S."/>
            <person name="Lubbers R.J."/>
            <person name="Makela M.R."/>
            <person name="Barry K."/>
            <person name="Chovatia M."/>
            <person name="Clum A."/>
            <person name="Daum C."/>
            <person name="Haridas S."/>
            <person name="He G."/>
            <person name="LaButti K."/>
            <person name="Lipzen A."/>
            <person name="Mondo S."/>
            <person name="Pangilinan J."/>
            <person name="Riley R."/>
            <person name="Salamov A."/>
            <person name="Simmons B.A."/>
            <person name="Magnuson J.K."/>
            <person name="Henrissat B."/>
            <person name="Mortensen U.H."/>
            <person name="Larsen T.O."/>
            <person name="De vries R.P."/>
            <person name="Grigoriev I.V."/>
            <person name="Machida M."/>
            <person name="Baker S.E."/>
            <person name="Andersen M.R."/>
        </authorList>
    </citation>
    <scope>NUCLEOTIDE SEQUENCE [LARGE SCALE GENOMIC DNA]</scope>
    <source>
        <strain evidence="2 3">CBS 126849</strain>
    </source>
</reference>
<evidence type="ECO:0008006" key="4">
    <source>
        <dbReference type="Google" id="ProtNLM"/>
    </source>
</evidence>
<accession>A0A5N6F2T4</accession>
<name>A0A5N6F2T4_9EURO</name>
<gene>
    <name evidence="2" type="ORF">BDV33DRAFT_35063</name>
</gene>
<dbReference type="AlphaFoldDB" id="A0A5N6F2T4"/>
<feature type="chain" id="PRO_5024820419" description="Secreted protein" evidence="1">
    <location>
        <begin position="26"/>
        <end position="104"/>
    </location>
</feature>
<sequence length="104" mass="11665">MYLFRQPIPSTSLFLIVHLPGVVSAQSKIGTGGFSAKSLSCCPLITWLYSSSRGISRVNISSHHFSFSFFLLSLYQEAFYFHAFCKNRISGPFPAPCSWRLAHL</sequence>
<feature type="signal peptide" evidence="1">
    <location>
        <begin position="1"/>
        <end position="25"/>
    </location>
</feature>
<dbReference type="EMBL" id="ML733405">
    <property type="protein sequence ID" value="KAB8223533.1"/>
    <property type="molecule type" value="Genomic_DNA"/>
</dbReference>